<feature type="non-terminal residue" evidence="3">
    <location>
        <position position="1"/>
    </location>
</feature>
<dbReference type="Proteomes" id="UP001301769">
    <property type="component" value="Unassembled WGS sequence"/>
</dbReference>
<keyword evidence="4" id="KW-1185">Reference proteome</keyword>
<accession>A0AAN6YC38</accession>
<feature type="binding site" evidence="1">
    <location>
        <position position="484"/>
    </location>
    <ligand>
        <name>2-oxoglutarate</name>
        <dbReference type="ChEBI" id="CHEBI:16810"/>
    </ligand>
</feature>
<dbReference type="GO" id="GO:0035516">
    <property type="term" value="F:broad specificity oxidative DNA demethylase activity"/>
    <property type="evidence" value="ECO:0007669"/>
    <property type="project" value="TreeGrafter"/>
</dbReference>
<evidence type="ECO:0000313" key="3">
    <source>
        <dbReference type="EMBL" id="KAK4216589.1"/>
    </source>
</evidence>
<evidence type="ECO:0000259" key="2">
    <source>
        <dbReference type="Pfam" id="PF13532"/>
    </source>
</evidence>
<comment type="caution">
    <text evidence="3">The sequence shown here is derived from an EMBL/GenBank/DDBJ whole genome shotgun (WGS) entry which is preliminary data.</text>
</comment>
<feature type="non-terminal residue" evidence="3">
    <location>
        <position position="615"/>
    </location>
</feature>
<dbReference type="SUPFAM" id="SSF51197">
    <property type="entry name" value="Clavaminate synthase-like"/>
    <property type="match status" value="1"/>
</dbReference>
<protein>
    <recommendedName>
        <fullName evidence="2">Alpha-ketoglutarate-dependent dioxygenase AlkB-like domain-containing protein</fullName>
    </recommendedName>
</protein>
<dbReference type="InterPro" id="IPR027450">
    <property type="entry name" value="AlkB-like"/>
</dbReference>
<dbReference type="InterPro" id="IPR037151">
    <property type="entry name" value="AlkB-like_sf"/>
</dbReference>
<feature type="binding site" evidence="1">
    <location>
        <position position="493"/>
    </location>
    <ligand>
        <name>2-oxoglutarate</name>
        <dbReference type="ChEBI" id="CHEBI:16810"/>
    </ligand>
</feature>
<dbReference type="GO" id="GO:0008198">
    <property type="term" value="F:ferrous iron binding"/>
    <property type="evidence" value="ECO:0007669"/>
    <property type="project" value="TreeGrafter"/>
</dbReference>
<dbReference type="PANTHER" id="PTHR31573">
    <property type="entry name" value="ALPHA-KETOGLUTARATE-DEPENDENT DIOXYGENASE ALKB HOMOLOG 2"/>
    <property type="match status" value="1"/>
</dbReference>
<dbReference type="GO" id="GO:0051747">
    <property type="term" value="F:cytosine C-5 DNA demethylase activity"/>
    <property type="evidence" value="ECO:0007669"/>
    <property type="project" value="TreeGrafter"/>
</dbReference>
<dbReference type="Gene3D" id="2.60.120.590">
    <property type="entry name" value="Alpha-ketoglutarate-dependent dioxygenase AlkB-like"/>
    <property type="match status" value="1"/>
</dbReference>
<proteinExistence type="predicted"/>
<dbReference type="EMBL" id="MU858067">
    <property type="protein sequence ID" value="KAK4216589.1"/>
    <property type="molecule type" value="Genomic_DNA"/>
</dbReference>
<evidence type="ECO:0000313" key="4">
    <source>
        <dbReference type="Proteomes" id="UP001301769"/>
    </source>
</evidence>
<dbReference type="Pfam" id="PF13532">
    <property type="entry name" value="2OG-FeII_Oxy_2"/>
    <property type="match status" value="1"/>
</dbReference>
<dbReference type="PANTHER" id="PTHR31573:SF4">
    <property type="entry name" value="FE2OG DIOXYGENASE DOMAIN-CONTAINING PROTEIN"/>
    <property type="match status" value="1"/>
</dbReference>
<reference evidence="3" key="2">
    <citation type="submission" date="2023-05" db="EMBL/GenBank/DDBJ databases">
        <authorList>
            <consortium name="Lawrence Berkeley National Laboratory"/>
            <person name="Steindorff A."/>
            <person name="Hensen N."/>
            <person name="Bonometti L."/>
            <person name="Westerberg I."/>
            <person name="Brannstrom I.O."/>
            <person name="Guillou S."/>
            <person name="Cros-Aarteil S."/>
            <person name="Calhoun S."/>
            <person name="Haridas S."/>
            <person name="Kuo A."/>
            <person name="Mondo S."/>
            <person name="Pangilinan J."/>
            <person name="Riley R."/>
            <person name="Labutti K."/>
            <person name="Andreopoulos B."/>
            <person name="Lipzen A."/>
            <person name="Chen C."/>
            <person name="Yanf M."/>
            <person name="Daum C."/>
            <person name="Ng V."/>
            <person name="Clum A."/>
            <person name="Ohm R."/>
            <person name="Martin F."/>
            <person name="Silar P."/>
            <person name="Natvig D."/>
            <person name="Lalanne C."/>
            <person name="Gautier V."/>
            <person name="Ament-Velasquez S.L."/>
            <person name="Kruys A."/>
            <person name="Hutchinson M.I."/>
            <person name="Powell A.J."/>
            <person name="Barry K."/>
            <person name="Miller A.N."/>
            <person name="Grigoriev I.V."/>
            <person name="Debuchy R."/>
            <person name="Gladieux P."/>
            <person name="Thoren M.H."/>
            <person name="Johannesson H."/>
        </authorList>
    </citation>
    <scope>NUCLEOTIDE SEQUENCE</scope>
    <source>
        <strain evidence="3">PSN293</strain>
    </source>
</reference>
<sequence>KPEVWATLRGGLCEGLSYFRAYKGSLHSRDRTAIGFLIDKEASARDVFGPQVIISSVGGGRVLDAETNRRVRCEDAPDDAANIKAIRLAYECRALIAVPPHPYAVLDWFHITDLWAEMHVTREGHKPVRVWRMRFEKADLSKPSWWAPPAGEEPSSTAAYSYQASTQRCKKCGVESKEIFKAGLWTCLNHTCASFFKFPPRRRVQVNKLEYTDAFLNERTPFVGPLPPLRPELPSFDGLHGTEKLLRHGFVCPQCGNCNRRVFWNRFSCENCTCKLESVMLPYPWEDLAKEETIFEQLIARRRKKKPDIRTGAAARKGKGDEPFSTILNRDSITITQTLYFGSYKVRQYFLPDPEGNIIGSFALFISKPDINAAPNGPNELFRQLELSDIGLKRNAAALPGNKLEGLCRHFQQNFGAKYKFGVSVQSKGFDQAPDAILQVLQRLVWAAKKAVEATTTHLAEYDLGPDGPPPTSNAFNELLALGYMEDDRINYHDDGESELGPTVAALSLGSPSTMRFRPKLRAWSGSSNSLPKKANGKAFLDVLEVPMKHGDMMVMHGAAIHRFYEHAVEPMGRRRFALTCRYIDPDKMTDQADRDDAAIKGAIPEHAKKFVYYG</sequence>
<evidence type="ECO:0000256" key="1">
    <source>
        <dbReference type="PIRSR" id="PIRSR632852-1"/>
    </source>
</evidence>
<dbReference type="AlphaFoldDB" id="A0AAN6YC38"/>
<reference evidence="3" key="1">
    <citation type="journal article" date="2023" name="Mol. Phylogenet. Evol.">
        <title>Genome-scale phylogeny and comparative genomics of the fungal order Sordariales.</title>
        <authorList>
            <person name="Hensen N."/>
            <person name="Bonometti L."/>
            <person name="Westerberg I."/>
            <person name="Brannstrom I.O."/>
            <person name="Guillou S."/>
            <person name="Cros-Aarteil S."/>
            <person name="Calhoun S."/>
            <person name="Haridas S."/>
            <person name="Kuo A."/>
            <person name="Mondo S."/>
            <person name="Pangilinan J."/>
            <person name="Riley R."/>
            <person name="LaButti K."/>
            <person name="Andreopoulos B."/>
            <person name="Lipzen A."/>
            <person name="Chen C."/>
            <person name="Yan M."/>
            <person name="Daum C."/>
            <person name="Ng V."/>
            <person name="Clum A."/>
            <person name="Steindorff A."/>
            <person name="Ohm R.A."/>
            <person name="Martin F."/>
            <person name="Silar P."/>
            <person name="Natvig D.O."/>
            <person name="Lalanne C."/>
            <person name="Gautier V."/>
            <person name="Ament-Velasquez S.L."/>
            <person name="Kruys A."/>
            <person name="Hutchinson M.I."/>
            <person name="Powell A.J."/>
            <person name="Barry K."/>
            <person name="Miller A.N."/>
            <person name="Grigoriev I.V."/>
            <person name="Debuchy R."/>
            <person name="Gladieux P."/>
            <person name="Hiltunen Thoren M."/>
            <person name="Johannesson H."/>
        </authorList>
    </citation>
    <scope>NUCLEOTIDE SEQUENCE</scope>
    <source>
        <strain evidence="3">PSN293</strain>
    </source>
</reference>
<name>A0AAN6YC38_9PEZI</name>
<gene>
    <name evidence="3" type="ORF">QBC37DRAFT_454572</name>
</gene>
<dbReference type="GO" id="GO:0006307">
    <property type="term" value="P:DNA alkylation repair"/>
    <property type="evidence" value="ECO:0007669"/>
    <property type="project" value="TreeGrafter"/>
</dbReference>
<feature type="domain" description="Alpha-ketoglutarate-dependent dioxygenase AlkB-like" evidence="2">
    <location>
        <begin position="412"/>
        <end position="576"/>
    </location>
</feature>
<organism evidence="3 4">
    <name type="scientific">Rhypophila decipiens</name>
    <dbReference type="NCBI Taxonomy" id="261697"/>
    <lineage>
        <taxon>Eukaryota</taxon>
        <taxon>Fungi</taxon>
        <taxon>Dikarya</taxon>
        <taxon>Ascomycota</taxon>
        <taxon>Pezizomycotina</taxon>
        <taxon>Sordariomycetes</taxon>
        <taxon>Sordariomycetidae</taxon>
        <taxon>Sordariales</taxon>
        <taxon>Naviculisporaceae</taxon>
        <taxon>Rhypophila</taxon>
    </lineage>
</organism>
<dbReference type="InterPro" id="IPR032852">
    <property type="entry name" value="ALKBH2"/>
</dbReference>